<evidence type="ECO:0000313" key="1">
    <source>
        <dbReference type="EMBL" id="CAB5032488.1"/>
    </source>
</evidence>
<proteinExistence type="predicted"/>
<dbReference type="EMBL" id="CAFBPW010000071">
    <property type="protein sequence ID" value="CAB5032488.1"/>
    <property type="molecule type" value="Genomic_DNA"/>
</dbReference>
<dbReference type="SUPFAM" id="SSF46689">
    <property type="entry name" value="Homeodomain-like"/>
    <property type="match status" value="1"/>
</dbReference>
<accession>A0A6J7RVM2</accession>
<dbReference type="Gene3D" id="1.10.10.60">
    <property type="entry name" value="Homeodomain-like"/>
    <property type="match status" value="1"/>
</dbReference>
<dbReference type="AlphaFoldDB" id="A0A6J7RVM2"/>
<protein>
    <submittedName>
        <fullName evidence="1">Unannotated protein</fullName>
    </submittedName>
</protein>
<reference evidence="1" key="1">
    <citation type="submission" date="2020-05" db="EMBL/GenBank/DDBJ databases">
        <authorList>
            <person name="Chiriac C."/>
            <person name="Salcher M."/>
            <person name="Ghai R."/>
            <person name="Kavagutti S V."/>
        </authorList>
    </citation>
    <scope>NUCLEOTIDE SEQUENCE</scope>
</reference>
<organism evidence="1">
    <name type="scientific">freshwater metagenome</name>
    <dbReference type="NCBI Taxonomy" id="449393"/>
    <lineage>
        <taxon>unclassified sequences</taxon>
        <taxon>metagenomes</taxon>
        <taxon>ecological metagenomes</taxon>
    </lineage>
</organism>
<dbReference type="SUPFAM" id="SSF48498">
    <property type="entry name" value="Tetracyclin repressor-like, C-terminal domain"/>
    <property type="match status" value="1"/>
</dbReference>
<sequence length="184" mass="20696">MQQALALGGGEFRIEQVLIDSGASSSSLYHHFGSREKLFMAVQDELYLKLALSEDTRRLDAAFSSGSSEEFFAYIEQQIRRIVTDPENLTVRRARLTMVAEATQRPELAEELVRFQSIMFDVICSIFDDAKSRGLINPDLDSVAYVAWFHGMTLGRTLTEMSFEDTERWIAVAVPAAIAPLRLP</sequence>
<gene>
    <name evidence="1" type="ORF">UFOPK4173_00782</name>
</gene>
<dbReference type="InterPro" id="IPR009057">
    <property type="entry name" value="Homeodomain-like_sf"/>
</dbReference>
<dbReference type="Gene3D" id="1.10.357.10">
    <property type="entry name" value="Tetracycline Repressor, domain 2"/>
    <property type="match status" value="1"/>
</dbReference>
<name>A0A6J7RVM2_9ZZZZ</name>
<dbReference type="InterPro" id="IPR036271">
    <property type="entry name" value="Tet_transcr_reg_TetR-rel_C_sf"/>
</dbReference>